<name>A0A8S1KK49_9CILI</name>
<reference evidence="1" key="1">
    <citation type="submission" date="2021-01" db="EMBL/GenBank/DDBJ databases">
        <authorList>
            <consortium name="Genoscope - CEA"/>
            <person name="William W."/>
        </authorList>
    </citation>
    <scope>NUCLEOTIDE SEQUENCE</scope>
</reference>
<dbReference type="EMBL" id="CAJJDN010000005">
    <property type="protein sequence ID" value="CAD8051294.1"/>
    <property type="molecule type" value="Genomic_DNA"/>
</dbReference>
<dbReference type="OrthoDB" id="296485at2759"/>
<dbReference type="PROSITE" id="PS50096">
    <property type="entry name" value="IQ"/>
    <property type="match status" value="1"/>
</dbReference>
<comment type="caution">
    <text evidence="1">The sequence shown here is derived from an EMBL/GenBank/DDBJ whole genome shotgun (WGS) entry which is preliminary data.</text>
</comment>
<evidence type="ECO:0000313" key="2">
    <source>
        <dbReference type="Proteomes" id="UP000692954"/>
    </source>
</evidence>
<evidence type="ECO:0000313" key="1">
    <source>
        <dbReference type="EMBL" id="CAD8051294.1"/>
    </source>
</evidence>
<proteinExistence type="predicted"/>
<keyword evidence="2" id="KW-1185">Reference proteome</keyword>
<accession>A0A8S1KK49</accession>
<sequence>MKQALQKLKENKLLEALPYLEKHKPFQESAQILIKYSLTQEQNGKEFIYRWILRNTNQPNIKLDVFNLLGCIMTNKDEQIAILNEALKLTVAHELNPSTTLINLTCIYSKLKQHEKALQIALQSIECSVDKQLVIAYHNAAIEYKALMQYEQSRQFHEKAYDLSLLLFGQSDPLTQKLSKYIEKLPPKIIPVQNQFRLRSTSKQGEESKSFYYRRPLSRGESFTQSVNQSMNQTDQNNYRSNSQTKVRKNKTLNQSFLSQSNDFNEQEEEQNKISNYLQNEIEEQRNIRLIFLQSVHQQNINLLEKRLNNKNSNHINFSQESIQNIEQQDQRSQEFIHFENQHPDGQFDSMIPLNQQEDLTQDDQELIINQIRGFESQKEITVTSFANQETFENTFEQKNKQGKAITKIQKWYRKKSRNRSIKNLTINIQVQNLAAIKIQRFYRRITQQRLIQLMKKKQNYIKFQQITKLLIENEYKYCLIIAKKFKNEIIYIINEITNKRYKKRAKVYHQTFEQRLLISKYHIFDEFCQKIIMPARMNQIAYKQANQINYQEISSLFYIYNNELNLYGVTDTLQNDQDDLDIDDQLSNTSRRFQIKLTNLMKLQSLLRGYLARKQQEIIKNQVYKHKRFIERIQGGYFLLIFKEDNIIQFYNLQTKHLCENEILVPDSIIKFYGPINRQNCSEIFQANRNKIIFTEDAQFIIDKDIKQKEKIDYAIAEKAVKKIQRVFRSKIKFFDSSILKYKKITLKSKQSQLLFKIRKSILFEQKYHIILTACGQIYKEHQELIIEGGIISKKHQNLKISQCCQRLFQEISISDFTQVSKIVLDEIDFEWKNEKLHLKCHSLEEVYGFIMDRNYSSFKESLKDTANKEPTLLGRNYLSRKIYCQQYLKNRFEIEDPPSIFCRIEDPSIYQIQYIKNLYVERLMKKYEQKKKERQVGNNINHYVNKFPSIYKYEWIQDPDELYQEMLNNKAKLVQRAFRLLKFRAAIHQKCLIRLRRKQALIEAQKVVVKAYYFDEIRKSQPYTTIEIIKRRGETPILLKSVNIDSVIYEWILVLPYYDIIVTAYSNPRQFYQIKYKDFTNHYLDIILSESVEKIQQYFSGPIEKYHPSERIDFITELREQFSKKVIRIVRLRLFLKKVRETPLSKKFLIRSFINEFYVQINYFYNKLEQKIIILLQKEKRKRKYNLDLHYLDCLFGNQHGINYLDKELFIKLLTLNEPKSYHKYRRLLMPMINILHLYIMINAELDLEYQYKDFEMPLQEEINEKFYTSSQGFHLTTNESCSKLLPTIIALQARWRLCLQQKKYQLMLFKYTRMKIKMMNKKGKEVQKTFVKRKDISNDKDSETMYICTIYESTDNQGVRVRVELLSYKSKQDQELFNYFTFEPNSTLLNEQINQYILRNLYIEDNNNLVLKQNYAHKYEIPQQSQSKLLKLITKKPQSPRLIYHQKRQYSQGKQFIYDAIHTGEVPQQQKIQQDQKNLIKIDIDLKEFKSQYPGVNYKQSNILSQISEQLISGMKVDKQTILSKTFQKRNGMKIQGNCENDEKGKELKISESSQQQSTLLLRFTQFYQNLRYMVVISLLDVPIEHYEKLDSVYEPYHSYINISAQNQLNNQRIIWQINLQQAHKLTNQENSKEIAQIIKQNILVLEDKFVYVADYAIIDFENVIMIKRNTMNLIQKLLKNKKFNRLRKQFEIEVRQLKASDNQFWNNIIYYGINQFQSEDYFICIGIERRQYLLLAWNIKDYQRYTLTMYKKKGFHEQLDQIRFINQNLEL</sequence>
<protein>
    <submittedName>
        <fullName evidence="1">Uncharacterized protein</fullName>
    </submittedName>
</protein>
<gene>
    <name evidence="1" type="ORF">PSON_ATCC_30995.1.T0050502</name>
</gene>
<organism evidence="1 2">
    <name type="scientific">Paramecium sonneborni</name>
    <dbReference type="NCBI Taxonomy" id="65129"/>
    <lineage>
        <taxon>Eukaryota</taxon>
        <taxon>Sar</taxon>
        <taxon>Alveolata</taxon>
        <taxon>Ciliophora</taxon>
        <taxon>Intramacronucleata</taxon>
        <taxon>Oligohymenophorea</taxon>
        <taxon>Peniculida</taxon>
        <taxon>Parameciidae</taxon>
        <taxon>Paramecium</taxon>
    </lineage>
</organism>
<dbReference type="InterPro" id="IPR000048">
    <property type="entry name" value="IQ_motif_EF-hand-BS"/>
</dbReference>
<dbReference type="Pfam" id="PF00612">
    <property type="entry name" value="IQ"/>
    <property type="match status" value="1"/>
</dbReference>
<dbReference type="Proteomes" id="UP000692954">
    <property type="component" value="Unassembled WGS sequence"/>
</dbReference>